<name>A0AAV2FKY2_9ROSI</name>
<dbReference type="EMBL" id="OZ034820">
    <property type="protein sequence ID" value="CAL1398989.1"/>
    <property type="molecule type" value="Genomic_DNA"/>
</dbReference>
<protein>
    <submittedName>
        <fullName evidence="2">Uncharacterized protein</fullName>
    </submittedName>
</protein>
<reference evidence="2 3" key="1">
    <citation type="submission" date="2024-04" db="EMBL/GenBank/DDBJ databases">
        <authorList>
            <person name="Fracassetti M."/>
        </authorList>
    </citation>
    <scope>NUCLEOTIDE SEQUENCE [LARGE SCALE GENOMIC DNA]</scope>
</reference>
<feature type="compositionally biased region" description="Basic and acidic residues" evidence="1">
    <location>
        <begin position="310"/>
        <end position="327"/>
    </location>
</feature>
<gene>
    <name evidence="2" type="ORF">LTRI10_LOCUS39190</name>
</gene>
<sequence length="327" mass="38658">MWRSLSGNFYRRLLCSPRSVELAKRSLPIFPPPSLQPAYSARSRLFFSCETAPRLPKLAIKSDDVGSEDLKKLMERFVERDVCVIYQIFRELLLRVKMKSLSTRKHDDKIMTDAECLRELLNKGSDDFSESDLENTDDISESDIENTARTYRRSERSDGYNQDWFHELNELKNKLIEGEKDDALFAIRKKILRMRLSGEAGDTLDLYSRDHKEEIEEFRVPPESSSRLYASYQCKRGVFFRHYSNFFEHNFFPTMDKKVREEVDFRWKEGSSIFEEVGQLQEDVECRYLMEYLKSLELRGSADLTYSGEPENKEKYMQDERSHVRLS</sequence>
<evidence type="ECO:0000313" key="2">
    <source>
        <dbReference type="EMBL" id="CAL1398989.1"/>
    </source>
</evidence>
<organism evidence="2 3">
    <name type="scientific">Linum trigynum</name>
    <dbReference type="NCBI Taxonomy" id="586398"/>
    <lineage>
        <taxon>Eukaryota</taxon>
        <taxon>Viridiplantae</taxon>
        <taxon>Streptophyta</taxon>
        <taxon>Embryophyta</taxon>
        <taxon>Tracheophyta</taxon>
        <taxon>Spermatophyta</taxon>
        <taxon>Magnoliopsida</taxon>
        <taxon>eudicotyledons</taxon>
        <taxon>Gunneridae</taxon>
        <taxon>Pentapetalae</taxon>
        <taxon>rosids</taxon>
        <taxon>fabids</taxon>
        <taxon>Malpighiales</taxon>
        <taxon>Linaceae</taxon>
        <taxon>Linum</taxon>
    </lineage>
</organism>
<feature type="region of interest" description="Disordered" evidence="1">
    <location>
        <begin position="128"/>
        <end position="153"/>
    </location>
</feature>
<evidence type="ECO:0000313" key="3">
    <source>
        <dbReference type="Proteomes" id="UP001497516"/>
    </source>
</evidence>
<proteinExistence type="predicted"/>
<feature type="region of interest" description="Disordered" evidence="1">
    <location>
        <begin position="307"/>
        <end position="327"/>
    </location>
</feature>
<dbReference type="Proteomes" id="UP001497516">
    <property type="component" value="Chromosome 7"/>
</dbReference>
<evidence type="ECO:0000256" key="1">
    <source>
        <dbReference type="SAM" id="MobiDB-lite"/>
    </source>
</evidence>
<accession>A0AAV2FKY2</accession>
<dbReference type="AlphaFoldDB" id="A0AAV2FKY2"/>
<feature type="compositionally biased region" description="Acidic residues" evidence="1">
    <location>
        <begin position="128"/>
        <end position="144"/>
    </location>
</feature>
<keyword evidence="3" id="KW-1185">Reference proteome</keyword>